<dbReference type="Proteomes" id="UP000422221">
    <property type="component" value="Unassembled WGS sequence"/>
</dbReference>
<proteinExistence type="predicted"/>
<protein>
    <submittedName>
        <fullName evidence="3">LytTR family transcriptional regulator</fullName>
    </submittedName>
</protein>
<dbReference type="PANTHER" id="PTHR37299:SF1">
    <property type="entry name" value="STAGE 0 SPORULATION PROTEIN A HOMOLOG"/>
    <property type="match status" value="1"/>
</dbReference>
<dbReference type="GO" id="GO:0003677">
    <property type="term" value="F:DNA binding"/>
    <property type="evidence" value="ECO:0007669"/>
    <property type="project" value="InterPro"/>
</dbReference>
<feature type="transmembrane region" description="Helical" evidence="1">
    <location>
        <begin position="12"/>
        <end position="35"/>
    </location>
</feature>
<dbReference type="AlphaFoldDB" id="A0A7J4XPA7"/>
<dbReference type="PROSITE" id="PS50930">
    <property type="entry name" value="HTH_LYTTR"/>
    <property type="match status" value="1"/>
</dbReference>
<evidence type="ECO:0000256" key="1">
    <source>
        <dbReference type="SAM" id="Phobius"/>
    </source>
</evidence>
<dbReference type="Pfam" id="PF04397">
    <property type="entry name" value="LytTR"/>
    <property type="match status" value="1"/>
</dbReference>
<dbReference type="GO" id="GO:0000156">
    <property type="term" value="F:phosphorelay response regulator activity"/>
    <property type="evidence" value="ECO:0007669"/>
    <property type="project" value="InterPro"/>
</dbReference>
<keyword evidence="1" id="KW-0472">Membrane</keyword>
<feature type="transmembrane region" description="Helical" evidence="1">
    <location>
        <begin position="47"/>
        <end position="67"/>
    </location>
</feature>
<name>A0A7J4XPA7_9BACE</name>
<comment type="caution">
    <text evidence="3">The sequence shown here is derived from an EMBL/GenBank/DDBJ whole genome shotgun (WGS) entry which is preliminary data.</text>
</comment>
<reference evidence="3 4" key="1">
    <citation type="journal article" date="2019" name="Nat. Med.">
        <title>A library of human gut bacterial isolates paired with longitudinal multiomics data enables mechanistic microbiome research.</title>
        <authorList>
            <person name="Poyet M."/>
            <person name="Groussin M."/>
            <person name="Gibbons S.M."/>
            <person name="Avila-Pacheco J."/>
            <person name="Jiang X."/>
            <person name="Kearney S.M."/>
            <person name="Perrotta A.R."/>
            <person name="Berdy B."/>
            <person name="Zhao S."/>
            <person name="Lieberman T.D."/>
            <person name="Swanson P.K."/>
            <person name="Smith M."/>
            <person name="Roesemann S."/>
            <person name="Alexander J.E."/>
            <person name="Rich S.A."/>
            <person name="Livny J."/>
            <person name="Vlamakis H."/>
            <person name="Clish C."/>
            <person name="Bullock K."/>
            <person name="Deik A."/>
            <person name="Scott J."/>
            <person name="Pierce K.A."/>
            <person name="Xavier R.J."/>
            <person name="Alm E.J."/>
        </authorList>
    </citation>
    <scope>NUCLEOTIDE SEQUENCE [LARGE SCALE GENOMIC DNA]</scope>
    <source>
        <strain evidence="3 4">BIOML-A10</strain>
    </source>
</reference>
<dbReference type="EMBL" id="VWMK01000001">
    <property type="protein sequence ID" value="KAA3770590.1"/>
    <property type="molecule type" value="Genomic_DNA"/>
</dbReference>
<dbReference type="InterPro" id="IPR046947">
    <property type="entry name" value="LytR-like"/>
</dbReference>
<dbReference type="InterPro" id="IPR007492">
    <property type="entry name" value="LytTR_DNA-bd_dom"/>
</dbReference>
<feature type="transmembrane region" description="Helical" evidence="1">
    <location>
        <begin position="74"/>
        <end position="92"/>
    </location>
</feature>
<feature type="transmembrane region" description="Helical" evidence="1">
    <location>
        <begin position="112"/>
        <end position="131"/>
    </location>
</feature>
<sequence>MQAHPIMDSSRRWISVLLLVAAAIGIYTGLLMTYAGAGLWPALTDGTVSVVLFCGLAYLSWFAIGIVSSVQTEIVVSVLAILFWLAGGFAMQEWIELIGTTAYAPFAVTAPFRGLSGILCWIVIMMWYRLLALQAGQSLSKEEVMPEEEEPVKENNVEETEQPVEEFLNRITVKDGTRIHLINTEDLLYVQACGDYVTLVTPEGQYVKELTMKYLETHLSAAGFVRIHRSTIVNVTQISRVELFGKESYRLLLKNGDKLRVSLSGYKLLKTRLAL</sequence>
<evidence type="ECO:0000313" key="3">
    <source>
        <dbReference type="EMBL" id="KAA3770590.1"/>
    </source>
</evidence>
<organism evidence="3 4">
    <name type="scientific">Bacteroides salyersiae</name>
    <dbReference type="NCBI Taxonomy" id="291644"/>
    <lineage>
        <taxon>Bacteria</taxon>
        <taxon>Pseudomonadati</taxon>
        <taxon>Bacteroidota</taxon>
        <taxon>Bacteroidia</taxon>
        <taxon>Bacteroidales</taxon>
        <taxon>Bacteroidaceae</taxon>
        <taxon>Bacteroides</taxon>
    </lineage>
</organism>
<dbReference type="RefSeq" id="WP_130057914.1">
    <property type="nucleotide sequence ID" value="NZ_CP072243.1"/>
</dbReference>
<dbReference type="SMART" id="SM00850">
    <property type="entry name" value="LytTR"/>
    <property type="match status" value="1"/>
</dbReference>
<feature type="domain" description="HTH LytTR-type" evidence="2">
    <location>
        <begin position="171"/>
        <end position="275"/>
    </location>
</feature>
<gene>
    <name evidence="3" type="ORF">F3F73_01165</name>
</gene>
<keyword evidence="1" id="KW-0812">Transmembrane</keyword>
<dbReference type="PANTHER" id="PTHR37299">
    <property type="entry name" value="TRANSCRIPTIONAL REGULATOR-RELATED"/>
    <property type="match status" value="1"/>
</dbReference>
<accession>A0A7J4XPA7</accession>
<evidence type="ECO:0000259" key="2">
    <source>
        <dbReference type="PROSITE" id="PS50930"/>
    </source>
</evidence>
<keyword evidence="1" id="KW-1133">Transmembrane helix</keyword>
<dbReference type="Gene3D" id="2.40.50.1020">
    <property type="entry name" value="LytTr DNA-binding domain"/>
    <property type="match status" value="1"/>
</dbReference>
<evidence type="ECO:0000313" key="4">
    <source>
        <dbReference type="Proteomes" id="UP000422221"/>
    </source>
</evidence>